<keyword evidence="3" id="KW-1133">Transmembrane helix</keyword>
<dbReference type="InterPro" id="IPR002486">
    <property type="entry name" value="Col_cuticle_N"/>
</dbReference>
<dbReference type="Proteomes" id="UP000271087">
    <property type="component" value="Unassembled WGS sequence"/>
</dbReference>
<keyword evidence="3" id="KW-0472">Membrane</keyword>
<organism evidence="7">
    <name type="scientific">Onchocerca ochengi</name>
    <name type="common">Filarial nematode worm</name>
    <dbReference type="NCBI Taxonomy" id="42157"/>
    <lineage>
        <taxon>Eukaryota</taxon>
        <taxon>Metazoa</taxon>
        <taxon>Ecdysozoa</taxon>
        <taxon>Nematoda</taxon>
        <taxon>Chromadorea</taxon>
        <taxon>Rhabditida</taxon>
        <taxon>Spirurina</taxon>
        <taxon>Spiruromorpha</taxon>
        <taxon>Filarioidea</taxon>
        <taxon>Onchocercidae</taxon>
        <taxon>Onchocerca</taxon>
    </lineage>
</organism>
<dbReference type="STRING" id="42157.A0A182EGN1"/>
<name>A0A182EGN1_ONCOC</name>
<protein>
    <submittedName>
        <fullName evidence="7">Col_cuticle_N domain-containing protein</fullName>
    </submittedName>
</protein>
<dbReference type="InterPro" id="IPR008160">
    <property type="entry name" value="Collagen"/>
</dbReference>
<evidence type="ECO:0000313" key="6">
    <source>
        <dbReference type="Proteomes" id="UP000271087"/>
    </source>
</evidence>
<evidence type="ECO:0000259" key="4">
    <source>
        <dbReference type="SMART" id="SM01088"/>
    </source>
</evidence>
<dbReference type="Pfam" id="PF01391">
    <property type="entry name" value="Collagen"/>
    <property type="match status" value="1"/>
</dbReference>
<feature type="transmembrane region" description="Helical" evidence="3">
    <location>
        <begin position="12"/>
        <end position="37"/>
    </location>
</feature>
<feature type="compositionally biased region" description="Gly residues" evidence="2">
    <location>
        <begin position="193"/>
        <end position="202"/>
    </location>
</feature>
<dbReference type="OrthoDB" id="8939548at2759"/>
<evidence type="ECO:0000313" key="5">
    <source>
        <dbReference type="EMBL" id="VDK85554.1"/>
    </source>
</evidence>
<sequence length="308" mass="31880">MKISFINFEDRFFTLGFVTIATSVLTLFALLLTAAVIQRKINLTQLEAELRAESFKRKVSVLWTEMKHVKQISGYSRRSMRQTNLFIETIEGCGKCIRLMCPMGEPGLTGSPGIDGAPGIPGKMGIPGTDGEDIMAHPLLYDLPCSICPAGPPGMRGPQGEPGRLGPRGSAGPPGKPGKPGESGPIGKIGWKGAPGKGGPIGPVGAPGDDAYAGVGVKGPKGLPGPMGSKGPQGMPGRRSNIPGRQGVQGSIGLPGFQGNMGEFGERGSWGPPGDAGMPAMYCPSDCGVSKIVAQFSPSMDFSDSSSR</sequence>
<dbReference type="PANTHER" id="PTHR24637:SF373">
    <property type="entry name" value="NEMATODE CUTICLE COLLAGEN N-TERMINAL DOMAIN-CONTAINING PROTEIN"/>
    <property type="match status" value="1"/>
</dbReference>
<evidence type="ECO:0000256" key="2">
    <source>
        <dbReference type="SAM" id="MobiDB-lite"/>
    </source>
</evidence>
<dbReference type="EMBL" id="UYRW01002520">
    <property type="protein sequence ID" value="VDK85554.1"/>
    <property type="molecule type" value="Genomic_DNA"/>
</dbReference>
<evidence type="ECO:0000256" key="1">
    <source>
        <dbReference type="ARBA" id="ARBA00022737"/>
    </source>
</evidence>
<gene>
    <name evidence="5" type="ORF">NOO_LOCUS7254</name>
</gene>
<keyword evidence="1" id="KW-0677">Repeat</keyword>
<reference evidence="7" key="1">
    <citation type="submission" date="2016-06" db="UniProtKB">
        <authorList>
            <consortium name="WormBaseParasite"/>
        </authorList>
    </citation>
    <scope>IDENTIFICATION</scope>
</reference>
<dbReference type="WBParaSite" id="nOo.2.0.1.t07254-RA">
    <property type="protein sequence ID" value="nOo.2.0.1.t07254-RA"/>
    <property type="gene ID" value="nOo.2.0.1.g07254"/>
</dbReference>
<keyword evidence="6" id="KW-1185">Reference proteome</keyword>
<evidence type="ECO:0000313" key="7">
    <source>
        <dbReference type="WBParaSite" id="nOo.2.0.1.t07254-RA"/>
    </source>
</evidence>
<evidence type="ECO:0000256" key="3">
    <source>
        <dbReference type="SAM" id="Phobius"/>
    </source>
</evidence>
<dbReference type="AlphaFoldDB" id="A0A182EGN1"/>
<feature type="region of interest" description="Disordered" evidence="2">
    <location>
        <begin position="152"/>
        <end position="207"/>
    </location>
</feature>
<dbReference type="SMART" id="SM01088">
    <property type="entry name" value="Col_cuticle_N"/>
    <property type="match status" value="1"/>
</dbReference>
<keyword evidence="3" id="KW-0812">Transmembrane</keyword>
<dbReference type="GO" id="GO:0042302">
    <property type="term" value="F:structural constituent of cuticle"/>
    <property type="evidence" value="ECO:0007669"/>
    <property type="project" value="InterPro"/>
</dbReference>
<proteinExistence type="predicted"/>
<dbReference type="PANTHER" id="PTHR24637">
    <property type="entry name" value="COLLAGEN"/>
    <property type="match status" value="1"/>
</dbReference>
<reference evidence="5 6" key="2">
    <citation type="submission" date="2018-08" db="EMBL/GenBank/DDBJ databases">
        <authorList>
            <person name="Laetsch R D."/>
            <person name="Stevens L."/>
            <person name="Kumar S."/>
            <person name="Blaxter L. M."/>
        </authorList>
    </citation>
    <scope>NUCLEOTIDE SEQUENCE [LARGE SCALE GENOMIC DNA]</scope>
</reference>
<feature type="compositionally biased region" description="Low complexity" evidence="2">
    <location>
        <begin position="180"/>
        <end position="192"/>
    </location>
</feature>
<feature type="domain" description="Nematode cuticle collagen N-terminal" evidence="4">
    <location>
        <begin position="14"/>
        <end position="66"/>
    </location>
</feature>
<accession>A0A182EGN1</accession>